<sequence>MKSMTGYGRASAPLGTHTLTVQVSSVNRKTLDLTVKLPREWESLEPLVGELVRQNAMRGKVHVDVELTGAAGVTEIDWDETAAAALFKRLAQFASSRGVTFTPTPELLLTLLNSQRKGSSLPDVEIAEPVLAETLAEALKSFASMRAKEGSTLLVDFMKRLETLTGHVNAVAARAPQVAAGYRDALHKRLREAGLELDVSDERVLKEIALFADRCDITEELTRLRSHFDQFTALLKSGGEIGRKSEFILQEIGREVHTIGSKANDLEISKNVIELKNELERIREQIANVE</sequence>
<dbReference type="EMBL" id="VMBG01000001">
    <property type="protein sequence ID" value="TSJ77840.1"/>
    <property type="molecule type" value="Genomic_DNA"/>
</dbReference>
<organism evidence="8 9">
    <name type="scientific">Rariglobus hedericola</name>
    <dbReference type="NCBI Taxonomy" id="2597822"/>
    <lineage>
        <taxon>Bacteria</taxon>
        <taxon>Pseudomonadati</taxon>
        <taxon>Verrucomicrobiota</taxon>
        <taxon>Opitutia</taxon>
        <taxon>Opitutales</taxon>
        <taxon>Opitutaceae</taxon>
        <taxon>Rariglobus</taxon>
    </lineage>
</organism>
<evidence type="ECO:0000313" key="9">
    <source>
        <dbReference type="Proteomes" id="UP000315648"/>
    </source>
</evidence>
<keyword evidence="9" id="KW-1185">Reference proteome</keyword>
<keyword evidence="2" id="KW-0540">Nuclease</keyword>
<name>A0A556QMG1_9BACT</name>
<accession>A0A556QMG1</accession>
<dbReference type="NCBIfam" id="TIGR00255">
    <property type="entry name" value="YicC/YloC family endoribonuclease"/>
    <property type="match status" value="1"/>
</dbReference>
<keyword evidence="3" id="KW-0255">Endonuclease</keyword>
<dbReference type="InterPro" id="IPR013527">
    <property type="entry name" value="YicC-like_N"/>
</dbReference>
<evidence type="ECO:0000256" key="1">
    <source>
        <dbReference type="ARBA" id="ARBA00001968"/>
    </source>
</evidence>
<dbReference type="Pfam" id="PF08340">
    <property type="entry name" value="YicC-like_C"/>
    <property type="match status" value="1"/>
</dbReference>
<dbReference type="OrthoDB" id="9771229at2"/>
<protein>
    <submittedName>
        <fullName evidence="8">YicC family protein</fullName>
    </submittedName>
</protein>
<comment type="similarity">
    <text evidence="5">Belongs to the YicC/YloC family.</text>
</comment>
<dbReference type="PANTHER" id="PTHR30636">
    <property type="entry name" value="UPF0701 PROTEIN YICC"/>
    <property type="match status" value="1"/>
</dbReference>
<dbReference type="InterPro" id="IPR013551">
    <property type="entry name" value="YicC-like_C"/>
</dbReference>
<feature type="domain" description="Endoribonuclease YicC-like C-terminal" evidence="7">
    <location>
        <begin position="172"/>
        <end position="290"/>
    </location>
</feature>
<evidence type="ECO:0000313" key="8">
    <source>
        <dbReference type="EMBL" id="TSJ77840.1"/>
    </source>
</evidence>
<keyword evidence="4" id="KW-0378">Hydrolase</keyword>
<evidence type="ECO:0000256" key="4">
    <source>
        <dbReference type="ARBA" id="ARBA00022801"/>
    </source>
</evidence>
<feature type="domain" description="Endoribonuclease YicC-like N-terminal" evidence="6">
    <location>
        <begin position="1"/>
        <end position="153"/>
    </location>
</feature>
<reference evidence="8 9" key="1">
    <citation type="submission" date="2019-07" db="EMBL/GenBank/DDBJ databases">
        <title>Description of 53C-WASEF.</title>
        <authorList>
            <person name="Pitt A."/>
            <person name="Hahn M.W."/>
        </authorList>
    </citation>
    <scope>NUCLEOTIDE SEQUENCE [LARGE SCALE GENOMIC DNA]</scope>
    <source>
        <strain evidence="8 9">53C-WASEF</strain>
    </source>
</reference>
<comment type="caution">
    <text evidence="8">The sequence shown here is derived from an EMBL/GenBank/DDBJ whole genome shotgun (WGS) entry which is preliminary data.</text>
</comment>
<evidence type="ECO:0000256" key="3">
    <source>
        <dbReference type="ARBA" id="ARBA00022759"/>
    </source>
</evidence>
<comment type="cofactor">
    <cofactor evidence="1">
        <name>a divalent metal cation</name>
        <dbReference type="ChEBI" id="CHEBI:60240"/>
    </cofactor>
</comment>
<gene>
    <name evidence="8" type="ORF">FPL22_00605</name>
</gene>
<evidence type="ECO:0000259" key="7">
    <source>
        <dbReference type="Pfam" id="PF08340"/>
    </source>
</evidence>
<dbReference type="Pfam" id="PF03755">
    <property type="entry name" value="YicC-like_N"/>
    <property type="match status" value="1"/>
</dbReference>
<dbReference type="GO" id="GO:0016787">
    <property type="term" value="F:hydrolase activity"/>
    <property type="evidence" value="ECO:0007669"/>
    <property type="project" value="UniProtKB-KW"/>
</dbReference>
<evidence type="ECO:0000256" key="2">
    <source>
        <dbReference type="ARBA" id="ARBA00022722"/>
    </source>
</evidence>
<dbReference type="AlphaFoldDB" id="A0A556QMG1"/>
<evidence type="ECO:0000256" key="5">
    <source>
        <dbReference type="ARBA" id="ARBA00035648"/>
    </source>
</evidence>
<dbReference type="Proteomes" id="UP000315648">
    <property type="component" value="Unassembled WGS sequence"/>
</dbReference>
<proteinExistence type="inferred from homology"/>
<dbReference type="RefSeq" id="WP_144228182.1">
    <property type="nucleotide sequence ID" value="NZ_CBCRVV010000001.1"/>
</dbReference>
<dbReference type="PANTHER" id="PTHR30636:SF3">
    <property type="entry name" value="UPF0701 PROTEIN YICC"/>
    <property type="match status" value="1"/>
</dbReference>
<evidence type="ECO:0000259" key="6">
    <source>
        <dbReference type="Pfam" id="PF03755"/>
    </source>
</evidence>
<dbReference type="InterPro" id="IPR005229">
    <property type="entry name" value="YicC/YloC-like"/>
</dbReference>
<dbReference type="GO" id="GO:0004521">
    <property type="term" value="F:RNA endonuclease activity"/>
    <property type="evidence" value="ECO:0007669"/>
    <property type="project" value="InterPro"/>
</dbReference>